<keyword evidence="2" id="KW-1185">Reference proteome</keyword>
<reference evidence="1" key="1">
    <citation type="submission" date="2006-10" db="EMBL/GenBank/DDBJ databases">
        <authorList>
            <person name="Amadeo P."/>
            <person name="Zhao Q."/>
            <person name="Wortman J."/>
            <person name="Fraser-Liggett C."/>
            <person name="Carlton J."/>
        </authorList>
    </citation>
    <scope>NUCLEOTIDE SEQUENCE</scope>
    <source>
        <strain evidence="1">G3</strain>
    </source>
</reference>
<dbReference type="InterPro" id="IPR016024">
    <property type="entry name" value="ARM-type_fold"/>
</dbReference>
<dbReference type="InParanoid" id="A2DGW6"/>
<gene>
    <name evidence="1" type="ORF">TVAG_192520</name>
</gene>
<dbReference type="VEuPathDB" id="TrichDB:TVAGG3_0318960"/>
<name>A2DGW6_TRIV3</name>
<dbReference type="AlphaFoldDB" id="A2DGW6"/>
<reference evidence="1" key="2">
    <citation type="journal article" date="2007" name="Science">
        <title>Draft genome sequence of the sexually transmitted pathogen Trichomonas vaginalis.</title>
        <authorList>
            <person name="Carlton J.M."/>
            <person name="Hirt R.P."/>
            <person name="Silva J.C."/>
            <person name="Delcher A.L."/>
            <person name="Schatz M."/>
            <person name="Zhao Q."/>
            <person name="Wortman J.R."/>
            <person name="Bidwell S.L."/>
            <person name="Alsmark U.C.M."/>
            <person name="Besteiro S."/>
            <person name="Sicheritz-Ponten T."/>
            <person name="Noel C.J."/>
            <person name="Dacks J.B."/>
            <person name="Foster P.G."/>
            <person name="Simillion C."/>
            <person name="Van de Peer Y."/>
            <person name="Miranda-Saavedra D."/>
            <person name="Barton G.J."/>
            <person name="Westrop G.D."/>
            <person name="Mueller S."/>
            <person name="Dessi D."/>
            <person name="Fiori P.L."/>
            <person name="Ren Q."/>
            <person name="Paulsen I."/>
            <person name="Zhang H."/>
            <person name="Bastida-Corcuera F.D."/>
            <person name="Simoes-Barbosa A."/>
            <person name="Brown M.T."/>
            <person name="Hayes R.D."/>
            <person name="Mukherjee M."/>
            <person name="Okumura C.Y."/>
            <person name="Schneider R."/>
            <person name="Smith A.J."/>
            <person name="Vanacova S."/>
            <person name="Villalvazo M."/>
            <person name="Haas B.J."/>
            <person name="Pertea M."/>
            <person name="Feldblyum T.V."/>
            <person name="Utterback T.R."/>
            <person name="Shu C.L."/>
            <person name="Osoegawa K."/>
            <person name="de Jong P.J."/>
            <person name="Hrdy I."/>
            <person name="Horvathova L."/>
            <person name="Zubacova Z."/>
            <person name="Dolezal P."/>
            <person name="Malik S.B."/>
            <person name="Logsdon J.M. Jr."/>
            <person name="Henze K."/>
            <person name="Gupta A."/>
            <person name="Wang C.C."/>
            <person name="Dunne R.L."/>
            <person name="Upcroft J.A."/>
            <person name="Upcroft P."/>
            <person name="White O."/>
            <person name="Salzberg S.L."/>
            <person name="Tang P."/>
            <person name="Chiu C.-H."/>
            <person name="Lee Y.-S."/>
            <person name="Embley T.M."/>
            <person name="Coombs G.H."/>
            <person name="Mottram J.C."/>
            <person name="Tachezy J."/>
            <person name="Fraser-Liggett C.M."/>
            <person name="Johnson P.J."/>
        </authorList>
    </citation>
    <scope>NUCLEOTIDE SEQUENCE [LARGE SCALE GENOMIC DNA]</scope>
    <source>
        <strain evidence="1">G3</strain>
    </source>
</reference>
<dbReference type="EMBL" id="DS113199">
    <property type="protein sequence ID" value="EAY20276.1"/>
    <property type="molecule type" value="Genomic_DNA"/>
</dbReference>
<accession>A2DGW6</accession>
<dbReference type="Gene3D" id="1.25.10.10">
    <property type="entry name" value="Leucine-rich Repeat Variant"/>
    <property type="match status" value="1"/>
</dbReference>
<proteinExistence type="predicted"/>
<organism evidence="1 2">
    <name type="scientific">Trichomonas vaginalis (strain ATCC PRA-98 / G3)</name>
    <dbReference type="NCBI Taxonomy" id="412133"/>
    <lineage>
        <taxon>Eukaryota</taxon>
        <taxon>Metamonada</taxon>
        <taxon>Parabasalia</taxon>
        <taxon>Trichomonadida</taxon>
        <taxon>Trichomonadidae</taxon>
        <taxon>Trichomonas</taxon>
    </lineage>
</organism>
<dbReference type="InterPro" id="IPR011989">
    <property type="entry name" value="ARM-like"/>
</dbReference>
<protein>
    <submittedName>
        <fullName evidence="1">Uncharacterized protein</fullName>
    </submittedName>
</protein>
<dbReference type="RefSeq" id="XP_001581262.1">
    <property type="nucleotide sequence ID" value="XM_001581212.1"/>
</dbReference>
<dbReference type="Proteomes" id="UP000001542">
    <property type="component" value="Unassembled WGS sequence"/>
</dbReference>
<sequence>MDLHDIKVFSDNSDEGQQAREKLYGLINTSAVEMFTAFLEIICDPINNDIKIMINAITLARSLIPKMVSFPFTQERDPLTKFEVPKTDPMLNKFFECLFNIISSENIDESIKVPAANTLSRYFIFYEAFRQENYYWNNIFQFLENQSLIEYALDIINDISEELTISNTIMHQIFGIIYEFFKNPPRMKVLEKTIKIMRLFVVNFDSLVGENVEEIIQKMFEFTQTNDVQEVCCDFWKEFIKNFPDLFPKQYVFELIKLLETSEHQVSILALICYMTFLTDDSITEFLNENSLVLVNIFISLLDFYSNMEYLDEDDDKQLFLIKVIIEGLVDINNELSEIIYQKIENSIGRNSFILMYILASDNLLDSRYSDALKNGIECDNVEIVKLSLSIVREQPDAVIDIEGTTIIRILELILGEDKMMYELAKNTLVKIIQSADNDFASKVIECLVENISNSNVNKSSQAIETIAFIMMMFNDKSLSEQISDLYPQILVEFQELDLDSEIFPSIYELSVQLITNLKESFQHLSLCDNFFRQLTNSANSYYGIYGIYFILVHTSMYSQEDIESFMQFVVNKEEIYQNSQDIISSLYLSELIITKVKNPEFEQKSIEICINLLNNDVYLDDLRLPIARLIITAIEQGNIPVELIQHLLEAIYSISGQIITFWNDDDTETEKLIRILADIITFIKNKYDINVSAIAQLIFDQSNQINGLEDETQSKIATFGREFSFI</sequence>
<dbReference type="SUPFAM" id="SSF48371">
    <property type="entry name" value="ARM repeat"/>
    <property type="match status" value="1"/>
</dbReference>
<evidence type="ECO:0000313" key="2">
    <source>
        <dbReference type="Proteomes" id="UP000001542"/>
    </source>
</evidence>
<dbReference type="KEGG" id="tva:5465812"/>
<evidence type="ECO:0000313" key="1">
    <source>
        <dbReference type="EMBL" id="EAY20276.1"/>
    </source>
</evidence>
<dbReference type="VEuPathDB" id="TrichDB:TVAG_192520"/>